<sequence>MTTPANERHDGIERSPVAEPRLVTMCGRRIEVRRLRLGRADRPVSRIALDVGEDRGGVPGAWASLTPDEARGLARLLLLQAGATEHPADDPFSH</sequence>
<comment type="caution">
    <text evidence="1">The sequence shown here is derived from an EMBL/GenBank/DDBJ whole genome shotgun (WGS) entry which is preliminary data.</text>
</comment>
<evidence type="ECO:0000313" key="2">
    <source>
        <dbReference type="Proteomes" id="UP000179642"/>
    </source>
</evidence>
<protein>
    <submittedName>
        <fullName evidence="1">Uncharacterized protein</fullName>
    </submittedName>
</protein>
<accession>A0A1S2QMY6</accession>
<dbReference type="EMBL" id="MLYO01000010">
    <property type="protein sequence ID" value="OIK07499.1"/>
    <property type="molecule type" value="Genomic_DNA"/>
</dbReference>
<reference evidence="1 2" key="1">
    <citation type="submission" date="2016-10" db="EMBL/GenBank/DDBJ databases">
        <title>Genome sequence of Streptomyces sp. MUSC 1.</title>
        <authorList>
            <person name="Lee L.-H."/>
            <person name="Ser H.-L."/>
            <person name="Law J.W.-F."/>
        </authorList>
    </citation>
    <scope>NUCLEOTIDE SEQUENCE [LARGE SCALE GENOMIC DNA]</scope>
    <source>
        <strain evidence="1 2">MUSC 1</strain>
    </source>
</reference>
<dbReference type="RefSeq" id="WP_071379143.1">
    <property type="nucleotide sequence ID" value="NZ_MLYO01000010.1"/>
</dbReference>
<gene>
    <name evidence="1" type="ORF">BIV23_03015</name>
</gene>
<dbReference type="AlphaFoldDB" id="A0A1S2QMY6"/>
<evidence type="ECO:0000313" key="1">
    <source>
        <dbReference type="EMBL" id="OIK07499.1"/>
    </source>
</evidence>
<organism evidence="1 2">
    <name type="scientific">Streptomyces monashensis</name>
    <dbReference type="NCBI Taxonomy" id="1678012"/>
    <lineage>
        <taxon>Bacteria</taxon>
        <taxon>Bacillati</taxon>
        <taxon>Actinomycetota</taxon>
        <taxon>Actinomycetes</taxon>
        <taxon>Kitasatosporales</taxon>
        <taxon>Streptomycetaceae</taxon>
        <taxon>Streptomyces</taxon>
    </lineage>
</organism>
<proteinExistence type="predicted"/>
<dbReference type="Proteomes" id="UP000179642">
    <property type="component" value="Unassembled WGS sequence"/>
</dbReference>
<keyword evidence="2" id="KW-1185">Reference proteome</keyword>
<name>A0A1S2QMY6_9ACTN</name>